<reference evidence="12" key="1">
    <citation type="submission" date="2021-01" db="EMBL/GenBank/DDBJ databases">
        <authorList>
            <person name="Corre E."/>
            <person name="Pelletier E."/>
            <person name="Niang G."/>
            <person name="Scheremetjew M."/>
            <person name="Finn R."/>
            <person name="Kale V."/>
            <person name="Holt S."/>
            <person name="Cochrane G."/>
            <person name="Meng A."/>
            <person name="Brown T."/>
            <person name="Cohen L."/>
        </authorList>
    </citation>
    <scope>NUCLEOTIDE SEQUENCE</scope>
    <source>
        <strain evidence="12">CCAP979/52</strain>
    </source>
</reference>
<dbReference type="GO" id="GO:0005739">
    <property type="term" value="C:mitochondrion"/>
    <property type="evidence" value="ECO:0007669"/>
    <property type="project" value="TreeGrafter"/>
</dbReference>
<name>A0A7S0QKT8_9CRYP</name>
<dbReference type="Pfam" id="PF00675">
    <property type="entry name" value="Peptidase_M16"/>
    <property type="match status" value="1"/>
</dbReference>
<evidence type="ECO:0000256" key="2">
    <source>
        <dbReference type="ARBA" id="ARBA00007261"/>
    </source>
</evidence>
<evidence type="ECO:0000256" key="4">
    <source>
        <dbReference type="ARBA" id="ARBA00022723"/>
    </source>
</evidence>
<dbReference type="PANTHER" id="PTHR43690">
    <property type="entry name" value="NARDILYSIN"/>
    <property type="match status" value="1"/>
</dbReference>
<feature type="domain" description="Peptidase M16 middle/third" evidence="10">
    <location>
        <begin position="380"/>
        <end position="676"/>
    </location>
</feature>
<comment type="similarity">
    <text evidence="2">Belongs to the peptidase M16 family.</text>
</comment>
<feature type="domain" description="Coenzyme PQQ synthesis protein F-like C-terminal lobe" evidence="11">
    <location>
        <begin position="782"/>
        <end position="879"/>
    </location>
</feature>
<evidence type="ECO:0008006" key="13">
    <source>
        <dbReference type="Google" id="ProtNLM"/>
    </source>
</evidence>
<evidence type="ECO:0000259" key="10">
    <source>
        <dbReference type="Pfam" id="PF16187"/>
    </source>
</evidence>
<feature type="domain" description="Peptidase M16 C-terminal" evidence="9">
    <location>
        <begin position="191"/>
        <end position="371"/>
    </location>
</feature>
<keyword evidence="3" id="KW-0645">Protease</keyword>
<dbReference type="GO" id="GO:0046872">
    <property type="term" value="F:metal ion binding"/>
    <property type="evidence" value="ECO:0007669"/>
    <property type="project" value="UniProtKB-KW"/>
</dbReference>
<dbReference type="InterPro" id="IPR032632">
    <property type="entry name" value="Peptidase_M16_M"/>
</dbReference>
<dbReference type="InterPro" id="IPR054734">
    <property type="entry name" value="PqqF-like_C_4"/>
</dbReference>
<evidence type="ECO:0000259" key="11">
    <source>
        <dbReference type="Pfam" id="PF22456"/>
    </source>
</evidence>
<dbReference type="InterPro" id="IPR007863">
    <property type="entry name" value="Peptidase_M16_C"/>
</dbReference>
<dbReference type="Gene3D" id="3.30.830.10">
    <property type="entry name" value="Metalloenzyme, LuxS/M16 peptidase-like"/>
    <property type="match status" value="4"/>
</dbReference>
<dbReference type="InterPro" id="IPR011249">
    <property type="entry name" value="Metalloenz_LuxS/M16"/>
</dbReference>
<dbReference type="GO" id="GO:0043171">
    <property type="term" value="P:peptide catabolic process"/>
    <property type="evidence" value="ECO:0007669"/>
    <property type="project" value="TreeGrafter"/>
</dbReference>
<dbReference type="GO" id="GO:0004222">
    <property type="term" value="F:metalloendopeptidase activity"/>
    <property type="evidence" value="ECO:0007669"/>
    <property type="project" value="TreeGrafter"/>
</dbReference>
<evidence type="ECO:0000259" key="8">
    <source>
        <dbReference type="Pfam" id="PF00675"/>
    </source>
</evidence>
<proteinExistence type="inferred from homology"/>
<organism evidence="12">
    <name type="scientific">Cryptomonas curvata</name>
    <dbReference type="NCBI Taxonomy" id="233186"/>
    <lineage>
        <taxon>Eukaryota</taxon>
        <taxon>Cryptophyceae</taxon>
        <taxon>Cryptomonadales</taxon>
        <taxon>Cryptomonadaceae</taxon>
        <taxon>Cryptomonas</taxon>
    </lineage>
</organism>
<evidence type="ECO:0000256" key="3">
    <source>
        <dbReference type="ARBA" id="ARBA00022670"/>
    </source>
</evidence>
<accession>A0A7S0QKT8</accession>
<dbReference type="EMBL" id="HBEZ01024996">
    <property type="protein sequence ID" value="CAD8636109.1"/>
    <property type="molecule type" value="Transcribed_RNA"/>
</dbReference>
<evidence type="ECO:0000256" key="6">
    <source>
        <dbReference type="ARBA" id="ARBA00022833"/>
    </source>
</evidence>
<protein>
    <recommendedName>
        <fullName evidence="13">Insulin-degrading enzyme</fullName>
    </recommendedName>
</protein>
<keyword evidence="5" id="KW-0378">Hydrolase</keyword>
<evidence type="ECO:0000313" key="12">
    <source>
        <dbReference type="EMBL" id="CAD8636109.1"/>
    </source>
</evidence>
<dbReference type="FunFam" id="3.30.830.10:FF:000005">
    <property type="entry name" value="nardilysin isoform X1"/>
    <property type="match status" value="1"/>
</dbReference>
<dbReference type="GO" id="GO:0051603">
    <property type="term" value="P:proteolysis involved in protein catabolic process"/>
    <property type="evidence" value="ECO:0007669"/>
    <property type="project" value="TreeGrafter"/>
</dbReference>
<evidence type="ECO:0000256" key="1">
    <source>
        <dbReference type="ARBA" id="ARBA00001947"/>
    </source>
</evidence>
<dbReference type="InterPro" id="IPR050626">
    <property type="entry name" value="Peptidase_M16"/>
</dbReference>
<keyword evidence="4" id="KW-0479">Metal-binding</keyword>
<dbReference type="Pfam" id="PF22456">
    <property type="entry name" value="PqqF-like_C_4"/>
    <property type="match status" value="1"/>
</dbReference>
<gene>
    <name evidence="12" type="ORF">CCUR1050_LOCUS13790</name>
</gene>
<keyword evidence="7" id="KW-0482">Metalloprotease</keyword>
<dbReference type="SUPFAM" id="SSF63411">
    <property type="entry name" value="LuxS/MPP-like metallohydrolase"/>
    <property type="match status" value="4"/>
</dbReference>
<dbReference type="Pfam" id="PF16187">
    <property type="entry name" value="Peptidase_M16_M"/>
    <property type="match status" value="1"/>
</dbReference>
<dbReference type="InterPro" id="IPR011765">
    <property type="entry name" value="Pept_M16_N"/>
</dbReference>
<dbReference type="FunFam" id="3.30.830.10:FF:000012">
    <property type="entry name" value="Protease 3"/>
    <property type="match status" value="1"/>
</dbReference>
<evidence type="ECO:0000256" key="7">
    <source>
        <dbReference type="ARBA" id="ARBA00023049"/>
    </source>
</evidence>
<evidence type="ECO:0000259" key="9">
    <source>
        <dbReference type="Pfam" id="PF05193"/>
    </source>
</evidence>
<feature type="domain" description="Peptidase M16 N-terminal" evidence="8">
    <location>
        <begin position="28"/>
        <end position="165"/>
    </location>
</feature>
<dbReference type="PANTHER" id="PTHR43690:SF18">
    <property type="entry name" value="INSULIN-DEGRADING ENZYME-RELATED"/>
    <property type="match status" value="1"/>
</dbReference>
<sequence>MSTIDGLRKPDSDTRQYRVITLENKLCVVLVSDAETNSAAAALAVSAGQLQDPVEVQGLAHFLEHMLFLGNKKFPEASDFDGFCALSAGYSNAWTGMDRTVYHFVLAHENLREALDRFSGFFSCPLFTEELTDRELHAIDSENNKNLQEDGRREFQILRSTAKDGHPLQRFGTGNYKTLHDMPQQAGTNIREHLLKFHSGCYSANIMKLAVLGREDLDTLEAWVRELFADVPNRDLQSLQGVSADDNAFDAQWKQFYRVIPVKERRKLVLYFPTPSTYPMYLTKPLRLVSHCIGHEGPGSILSYLKKKGWGTELSAGTGTQSEYFSLFEISIKLSEDGVPHYKEILSIVFGYINTIFRKSSQEEKQRIRREMSMMEDLNFRFRSKVREDQYTEQLACNLTRYPEEHVLCGPDLFFEPLDLASLEALMDQYFTPENLRVHLVAPLEEQPDLPSNASWEEELWYTTKYIRSPFQASDFAFGTNPDVANLEGLHLPQPNPYIPADCPLKAEPSASPVPQLIVDSPTVKGWHLFDASFGQPKGSVQIQLTNFIGERSPRHAVCLRMILEVLQDITNEEAYEAEEAGLIFDISNSSNTSPCTGLRLSFKGYDDKMPTLVKRILSMLVNLNLQDHQAVFDLMKETVITDYKNRRFQQNYMHAIIASNRLLEHPFYSNEERCAALETLTSEEVQQFHAEFVSQLFVEAIVVGNFTTSDAKTLISEAFGVLNCTELSPDKKPVLRIAKIPPNQPLLHEQLGPDPEAVDSAISVYMQCGSRSVKSDVLLELLCQVMDKAMFQQLRTQEQLGYIVNGGTQNKWGVNGLRCLIQSVHSPAFLETRLETFLESFEAKLQELSDEDFAEHVNSLRTKKLEKDRSVDKLCDRLMIEICNHENIFDRKEQEGEALTQLLKSDLVDFFQKFVSVKSSSRSKLSCHVTGKHAVDAVRAEGGEPDVTADSVNNILVFEKGAVPFPPVKEGAEQQALPEPQVLSVGEFRATAELYSAQK</sequence>
<comment type="cofactor">
    <cofactor evidence="1">
        <name>Zn(2+)</name>
        <dbReference type="ChEBI" id="CHEBI:29105"/>
    </cofactor>
</comment>
<keyword evidence="6" id="KW-0862">Zinc</keyword>
<dbReference type="AlphaFoldDB" id="A0A7S0QKT8"/>
<dbReference type="Pfam" id="PF05193">
    <property type="entry name" value="Peptidase_M16_C"/>
    <property type="match status" value="1"/>
</dbReference>
<dbReference type="GO" id="GO:0005829">
    <property type="term" value="C:cytosol"/>
    <property type="evidence" value="ECO:0007669"/>
    <property type="project" value="TreeGrafter"/>
</dbReference>
<evidence type="ECO:0000256" key="5">
    <source>
        <dbReference type="ARBA" id="ARBA00022801"/>
    </source>
</evidence>